<evidence type="ECO:0000313" key="2">
    <source>
        <dbReference type="Proteomes" id="UP001060215"/>
    </source>
</evidence>
<keyword evidence="2" id="KW-1185">Reference proteome</keyword>
<gene>
    <name evidence="1" type="ORF">LOK49_LG08G02243</name>
</gene>
<dbReference type="Proteomes" id="UP001060215">
    <property type="component" value="Chromosome 9"/>
</dbReference>
<dbReference type="EMBL" id="CM045766">
    <property type="protein sequence ID" value="KAI8003394.1"/>
    <property type="molecule type" value="Genomic_DNA"/>
</dbReference>
<evidence type="ECO:0000313" key="1">
    <source>
        <dbReference type="EMBL" id="KAI8003394.1"/>
    </source>
</evidence>
<comment type="caution">
    <text evidence="1">The sequence shown here is derived from an EMBL/GenBank/DDBJ whole genome shotgun (WGS) entry which is preliminary data.</text>
</comment>
<protein>
    <submittedName>
        <fullName evidence="1">TMV resistance protein N</fullName>
    </submittedName>
</protein>
<proteinExistence type="predicted"/>
<name>A0ACC0GRQ6_9ERIC</name>
<sequence>MASKRTSDHSSRFASSSSATQPRWSYDVFLSFGGEDTRKNFTDHLYEALVQAGIHTFRDDDELPRGREISLELLKSIEGSRISIVVFSRNYASSRWCLDELVKIIECKKTIGQLVLPIFYDVDPSHVRHQTGYFGEAFGRHEKRFADEMEKVEVRRAALCEAANFSGWDLQNVANGHEAKFIRKIVKEVLCELKRTFLNVAVHPIGIDSHVKRIKSLLSIGSDDICMIGIYGLGGIGKTTIAKAVYNHIFLQFQGSCFLANVREVAGQLNGLVQLQEQLLFELLGIENLKIGSVDRGINLMKERLHSKKVLIVLDDVDQLSQLNTLAGHREWFGGGSRIIITTRDEHLLKGLKVDERYMAEELNHEESLQLFSWHAFGKINPSENCADLANDIVRYASGLPLALEVLGSYLFGRNMVEWKSAFDKLQQIPHGKIQEKLRISFDALDDDSIKDIFLDIACFFIGMDKDYVITILNGCGFFAEIGISVLISRCLLRINEKNKLTMHDLLRDMGREIIREKYPKDLEKRSRLWFHEDVCYVLEKNKGTEAVEGVILTLPMLKKIQWSNKAFVGMHKLRLLQINHVHLSGNFEHLFEELRWLCWHNCPLEYLPSNFHPEKLVALDMQFSRFKTLWIDGKFKSLKILNLSDSKSLKKSPIFCALSMLEELLLESCTSLMELHESMEFLDKLVHLNLKDCMNLRYLPGSICKLKSVKHLNLTGCAKLEELPEHLGHMESLTELLVDGTTIKQLPVSIGLLKNLRTLSLKGCNRQLTTKSWFSPISSWVLPRKNADSIRFLPSSVSGLCSLTKLDLRDCNLSEGDFPADLRSLSSLQVLDLSGNNFCSLPYGVSHLSKLEDLGLGNCRSLQSISNLPPNLVKVRAFGCISLEKISDLSKLKTLTMGLGHHHFCFLHGLSNRNNDGTQLDHHCFCFQHLLSNRNKDGTEGPHCFEGARIIPLDRFNNLRNPLQHLLGGSCFTMGDYFRTGAFSYNFSYEVTGSSSISLEVPVLQEKNDYVSGFTVEVVYYRTEDEESCSMELDDYPYIIITDKINGIDFTYSPTFFGIPGSGVDYGWGSRIKVEEYFGYRIQGGEQFEIFVVMPSPFKVKKCATYLILSDKGGRSSCYYGSVTTGAVEPRSPSGMGLLTLSFE</sequence>
<accession>A0ACC0GRQ6</accession>
<organism evidence="1 2">
    <name type="scientific">Camellia lanceoleosa</name>
    <dbReference type="NCBI Taxonomy" id="1840588"/>
    <lineage>
        <taxon>Eukaryota</taxon>
        <taxon>Viridiplantae</taxon>
        <taxon>Streptophyta</taxon>
        <taxon>Embryophyta</taxon>
        <taxon>Tracheophyta</taxon>
        <taxon>Spermatophyta</taxon>
        <taxon>Magnoliopsida</taxon>
        <taxon>eudicotyledons</taxon>
        <taxon>Gunneridae</taxon>
        <taxon>Pentapetalae</taxon>
        <taxon>asterids</taxon>
        <taxon>Ericales</taxon>
        <taxon>Theaceae</taxon>
        <taxon>Camellia</taxon>
    </lineage>
</organism>
<reference evidence="1 2" key="1">
    <citation type="journal article" date="2022" name="Plant J.">
        <title>Chromosome-level genome of Camellia lanceoleosa provides a valuable resource for understanding genome evolution and self-incompatibility.</title>
        <authorList>
            <person name="Gong W."/>
            <person name="Xiao S."/>
            <person name="Wang L."/>
            <person name="Liao Z."/>
            <person name="Chang Y."/>
            <person name="Mo W."/>
            <person name="Hu G."/>
            <person name="Li W."/>
            <person name="Zhao G."/>
            <person name="Zhu H."/>
            <person name="Hu X."/>
            <person name="Ji K."/>
            <person name="Xiang X."/>
            <person name="Song Q."/>
            <person name="Yuan D."/>
            <person name="Jin S."/>
            <person name="Zhang L."/>
        </authorList>
    </citation>
    <scope>NUCLEOTIDE SEQUENCE [LARGE SCALE GENOMIC DNA]</scope>
    <source>
        <strain evidence="1">SQ_2022a</strain>
    </source>
</reference>